<reference evidence="1 4" key="1">
    <citation type="submission" date="2014-07" db="EMBL/GenBank/DDBJ databases">
        <title>Draft genome sequence of Thalassospira xiamenensis IB13.</title>
        <authorList>
            <person name="Lai Q."/>
            <person name="Shao Z."/>
        </authorList>
    </citation>
    <scope>NUCLEOTIDE SEQUENCE [LARGE SCALE GENOMIC DNA]</scope>
    <source>
        <strain evidence="1 4">IB13</strain>
    </source>
</reference>
<gene>
    <name evidence="2" type="ORF">SAMN05428964_10237</name>
    <name evidence="1" type="ORF">TH44_04095</name>
</gene>
<dbReference type="EMBL" id="OBMM01000002">
    <property type="protein sequence ID" value="SOC14975.1"/>
    <property type="molecule type" value="Genomic_DNA"/>
</dbReference>
<evidence type="ECO:0000313" key="1">
    <source>
        <dbReference type="EMBL" id="RCK53376.1"/>
    </source>
</evidence>
<dbReference type="RefSeq" id="WP_062951301.1">
    <property type="nucleotide sequence ID" value="NZ_JALLPZ010000002.1"/>
</dbReference>
<sequence>MIGSAGSGLSSAAQAVNDAITPGGGKDGVSAPLAAATSSIQKAQGLAQVIGSIVTEHQPLETSGARGTRVNLLT</sequence>
<proteinExistence type="predicted"/>
<evidence type="ECO:0000313" key="2">
    <source>
        <dbReference type="EMBL" id="SOC14975.1"/>
    </source>
</evidence>
<dbReference type="Proteomes" id="UP000252266">
    <property type="component" value="Unassembled WGS sequence"/>
</dbReference>
<dbReference type="AlphaFoldDB" id="A0A154KP28"/>
<evidence type="ECO:0008006" key="5">
    <source>
        <dbReference type="Google" id="ProtNLM"/>
    </source>
</evidence>
<dbReference type="EMBL" id="JPWJ01000001">
    <property type="protein sequence ID" value="RCK53376.1"/>
    <property type="molecule type" value="Genomic_DNA"/>
</dbReference>
<name>A0A154KP28_9PROT</name>
<evidence type="ECO:0000313" key="4">
    <source>
        <dbReference type="Proteomes" id="UP000252266"/>
    </source>
</evidence>
<reference evidence="2 3" key="2">
    <citation type="submission" date="2017-08" db="EMBL/GenBank/DDBJ databases">
        <authorList>
            <person name="de Groot N.N."/>
        </authorList>
    </citation>
    <scope>NUCLEOTIDE SEQUENCE [LARGE SCALE GENOMIC DNA]</scope>
    <source>
        <strain evidence="2 3">USBA 78</strain>
    </source>
</reference>
<dbReference type="Proteomes" id="UP000219068">
    <property type="component" value="Unassembled WGS sequence"/>
</dbReference>
<protein>
    <recommendedName>
        <fullName evidence="5">Motility protein</fullName>
    </recommendedName>
</protein>
<evidence type="ECO:0000313" key="3">
    <source>
        <dbReference type="Proteomes" id="UP000219068"/>
    </source>
</evidence>
<organism evidence="1 4">
    <name type="scientific">Thalassospira xiamenensis</name>
    <dbReference type="NCBI Taxonomy" id="220697"/>
    <lineage>
        <taxon>Bacteria</taxon>
        <taxon>Pseudomonadati</taxon>
        <taxon>Pseudomonadota</taxon>
        <taxon>Alphaproteobacteria</taxon>
        <taxon>Rhodospirillales</taxon>
        <taxon>Thalassospiraceae</taxon>
        <taxon>Thalassospira</taxon>
    </lineage>
</organism>
<accession>A0A154KP28</accession>